<dbReference type="GeneID" id="25320891"/>
<dbReference type="RefSeq" id="XP_013324040.1">
    <property type="nucleotide sequence ID" value="XM_013468586.1"/>
</dbReference>
<dbReference type="STRING" id="1408163.A0A0F4YIK5"/>
<proteinExistence type="predicted"/>
<evidence type="ECO:0000313" key="2">
    <source>
        <dbReference type="Proteomes" id="UP000053958"/>
    </source>
</evidence>
<comment type="caution">
    <text evidence="1">The sequence shown here is derived from an EMBL/GenBank/DDBJ whole genome shotgun (WGS) entry which is preliminary data.</text>
</comment>
<dbReference type="EMBL" id="LASV01000654">
    <property type="protein sequence ID" value="KKA17428.1"/>
    <property type="molecule type" value="Genomic_DNA"/>
</dbReference>
<sequence length="100" mass="11305">QRSSPAQWRRWIVYICYINPPSGFATTFLQLATAAMSPPDNDVARRVLRKIDRQLIPLLFVTYAFNFMDKTILSSASVFGLLEDNVSCQFAGVSIHISFC</sequence>
<gene>
    <name evidence="1" type="ORF">T310_8686</name>
</gene>
<evidence type="ECO:0000313" key="1">
    <source>
        <dbReference type="EMBL" id="KKA17428.1"/>
    </source>
</evidence>
<protein>
    <submittedName>
        <fullName evidence="1">Allantoate permease</fullName>
    </submittedName>
</protein>
<keyword evidence="2" id="KW-1185">Reference proteome</keyword>
<accession>A0A0F4YIK5</accession>
<organism evidence="1 2">
    <name type="scientific">Rasamsonia emersonii (strain ATCC 16479 / CBS 393.64 / IMI 116815)</name>
    <dbReference type="NCBI Taxonomy" id="1408163"/>
    <lineage>
        <taxon>Eukaryota</taxon>
        <taxon>Fungi</taxon>
        <taxon>Dikarya</taxon>
        <taxon>Ascomycota</taxon>
        <taxon>Pezizomycotina</taxon>
        <taxon>Eurotiomycetes</taxon>
        <taxon>Eurotiomycetidae</taxon>
        <taxon>Eurotiales</taxon>
        <taxon>Trichocomaceae</taxon>
        <taxon>Rasamsonia</taxon>
    </lineage>
</organism>
<feature type="non-terminal residue" evidence="1">
    <location>
        <position position="1"/>
    </location>
</feature>
<dbReference type="AlphaFoldDB" id="A0A0F4YIK5"/>
<name>A0A0F4YIK5_RASE3</name>
<dbReference type="OrthoDB" id="6730379at2759"/>
<dbReference type="Proteomes" id="UP000053958">
    <property type="component" value="Unassembled WGS sequence"/>
</dbReference>
<reference evidence="1 2" key="1">
    <citation type="submission" date="2015-04" db="EMBL/GenBank/DDBJ databases">
        <authorList>
            <person name="Heijne W.H."/>
            <person name="Fedorova N.D."/>
            <person name="Nierman W.C."/>
            <person name="Vollebregt A.W."/>
            <person name="Zhao Z."/>
            <person name="Wu L."/>
            <person name="Kumar M."/>
            <person name="Stam H."/>
            <person name="van den Berg M.A."/>
            <person name="Pel H.J."/>
        </authorList>
    </citation>
    <scope>NUCLEOTIDE SEQUENCE [LARGE SCALE GENOMIC DNA]</scope>
    <source>
        <strain evidence="1 2">CBS 393.64</strain>
    </source>
</reference>